<accession>A0A7J3MXG6</accession>
<feature type="domain" description="Aspartate dehydrogenase" evidence="1">
    <location>
        <begin position="1"/>
        <end position="63"/>
    </location>
</feature>
<sequence length="67" mass="7451">MNIVTTITLAVGKKPRVRVVEDLNTNENIHTVYAKGSSGEITIVMKNKKLEENPRTSLIATFSYTIT</sequence>
<organism evidence="3">
    <name type="scientific">Ignisphaera aggregans</name>
    <dbReference type="NCBI Taxonomy" id="334771"/>
    <lineage>
        <taxon>Archaea</taxon>
        <taxon>Thermoproteota</taxon>
        <taxon>Thermoprotei</taxon>
        <taxon>Desulfurococcales</taxon>
        <taxon>Desulfurococcaceae</taxon>
        <taxon>Ignisphaera</taxon>
    </lineage>
</organism>
<protein>
    <submittedName>
        <fullName evidence="3">DUF108 domain-containing protein</fullName>
    </submittedName>
</protein>
<name>A0A7J3MXG6_9CREN</name>
<dbReference type="AlphaFoldDB" id="A0A7J3MXG6"/>
<proteinExistence type="predicted"/>
<gene>
    <name evidence="2" type="ORF">ENT99_05635</name>
    <name evidence="3" type="ORF">ENU64_01730</name>
</gene>
<dbReference type="Gene3D" id="3.30.360.10">
    <property type="entry name" value="Dihydrodipicolinate Reductase, domain 2"/>
    <property type="match status" value="1"/>
</dbReference>
<evidence type="ECO:0000313" key="3">
    <source>
        <dbReference type="EMBL" id="HGT98136.1"/>
    </source>
</evidence>
<dbReference type="EMBL" id="DTDH01000054">
    <property type="protein sequence ID" value="HGT98136.1"/>
    <property type="molecule type" value="Genomic_DNA"/>
</dbReference>
<evidence type="ECO:0000313" key="2">
    <source>
        <dbReference type="EMBL" id="HFQ79163.1"/>
    </source>
</evidence>
<dbReference type="InterPro" id="IPR002811">
    <property type="entry name" value="Asp_DH"/>
</dbReference>
<dbReference type="EMBL" id="DTAU01000109">
    <property type="protein sequence ID" value="HFQ79163.1"/>
    <property type="molecule type" value="Genomic_DNA"/>
</dbReference>
<dbReference type="GO" id="GO:0033735">
    <property type="term" value="F:aspartate dehydrogenase [NAD(P)+] activity"/>
    <property type="evidence" value="ECO:0007669"/>
    <property type="project" value="InterPro"/>
</dbReference>
<dbReference type="GO" id="GO:0009435">
    <property type="term" value="P:NAD+ biosynthetic process"/>
    <property type="evidence" value="ECO:0007669"/>
    <property type="project" value="InterPro"/>
</dbReference>
<comment type="caution">
    <text evidence="3">The sequence shown here is derived from an EMBL/GenBank/DDBJ whole genome shotgun (WGS) entry which is preliminary data.</text>
</comment>
<evidence type="ECO:0000259" key="1">
    <source>
        <dbReference type="Pfam" id="PF01958"/>
    </source>
</evidence>
<dbReference type="Pfam" id="PF01958">
    <property type="entry name" value="Asp_DH_C"/>
    <property type="match status" value="1"/>
</dbReference>
<reference evidence="3" key="1">
    <citation type="journal article" date="2020" name="mSystems">
        <title>Genome- and Community-Level Interaction Insights into Carbon Utilization and Element Cycling Functions of Hydrothermarchaeota in Hydrothermal Sediment.</title>
        <authorList>
            <person name="Zhou Z."/>
            <person name="Liu Y."/>
            <person name="Xu W."/>
            <person name="Pan J."/>
            <person name="Luo Z.H."/>
            <person name="Li M."/>
        </authorList>
    </citation>
    <scope>NUCLEOTIDE SEQUENCE [LARGE SCALE GENOMIC DNA]</scope>
    <source>
        <strain evidence="2">SpSt-629</strain>
        <strain evidence="3">SpSt-688</strain>
    </source>
</reference>